<evidence type="ECO:0000313" key="3">
    <source>
        <dbReference type="EMBL" id="KFG39078.1"/>
    </source>
</evidence>
<dbReference type="AlphaFoldDB" id="A0A086K3W0"/>
<dbReference type="SUPFAM" id="SSF46565">
    <property type="entry name" value="Chaperone J-domain"/>
    <property type="match status" value="1"/>
</dbReference>
<dbReference type="OrthoDB" id="10250354at2759"/>
<gene>
    <name evidence="3" type="ORF">TGFOU_214530</name>
</gene>
<feature type="compositionally biased region" description="Basic and acidic residues" evidence="1">
    <location>
        <begin position="683"/>
        <end position="697"/>
    </location>
</feature>
<dbReference type="InterPro" id="IPR018253">
    <property type="entry name" value="DnaJ_domain_CS"/>
</dbReference>
<name>A0A086K3W0_TOXGO</name>
<dbReference type="Pfam" id="PF00226">
    <property type="entry name" value="DnaJ"/>
    <property type="match status" value="1"/>
</dbReference>
<dbReference type="PROSITE" id="PS50076">
    <property type="entry name" value="DNAJ_2"/>
    <property type="match status" value="1"/>
</dbReference>
<comment type="caution">
    <text evidence="3">The sequence shown here is derived from an EMBL/GenBank/DDBJ whole genome shotgun (WGS) entry which is preliminary data.</text>
</comment>
<dbReference type="VEuPathDB" id="ToxoDB:TGFOU_214530"/>
<sequence length="755" mass="82259">MLCASECLDTAMRQGFPQAAMVFLNTGGSRRRVAQTFRRSRLWPGFSAATADAQPAGSFVFPVSFHRRTFSSPSGTTSARLRSPPHPSDPPCVQSNGRDCLRECCSSDSPGLPVFPALSKSLCIATPPMFGLLTGGSACRSSMLLNRVSPLNPTLPATPSSRSLSADSLASQSPALSIQNYIPPSFLFCPRPFIALRGFAFSRGCALGHRSARNLAYGLCSASQRQSLLGSGSGRKSPFSSVCSPTDLSACSLSRDITPSHTQANHGECSLSRERGPKTEAKTQLAAGLECKPRTILAGADLQRTKRDLGYIQSCDALFFLKRFSPHHQAATSLASADMSVSRSYSSVSLSSLAYKGHAGPLPRLMFSVARLPSAFPSDFPAHASFRRFLAGGSASKPEEKDFYEVLGVKKDAGTDEIKKAYRKLALKWHPDRNPDNRQQAEAQFRLVSEAYQTLSNSEKRQQYDAMRQFGASGFHQGFSGGPGGGPGSHGPQGYPFGPGGGFRTQHVSQEEAERLFREVFGGLNIQDWLAQALREQARDPMGRRASRSPFFMDDRDFDEMLRRSGMGGPAGGVDPRRNPFGWEGGPSPGASTGPVSTSRTTNIIQRGGRVVEQTVITRRFSNGRVEQEVAERDLDPHQEAGNFFHTLGRRGAHSPFFDPGASQRHPFQRLFEEMLGAGPEAGRGEGRSPLSEGDKGRIRRRQSVSSPVVRGLWEQVKVTARAVWNVFLLRVKLKLLDRLINAVIRVVLRLLHKR</sequence>
<feature type="compositionally biased region" description="Polar residues" evidence="1">
    <location>
        <begin position="70"/>
        <end position="80"/>
    </location>
</feature>
<feature type="compositionally biased region" description="Gly residues" evidence="1">
    <location>
        <begin position="479"/>
        <end position="500"/>
    </location>
</feature>
<organism evidence="3 4">
    <name type="scientific">Toxoplasma gondii FOU</name>
    <dbReference type="NCBI Taxonomy" id="943167"/>
    <lineage>
        <taxon>Eukaryota</taxon>
        <taxon>Sar</taxon>
        <taxon>Alveolata</taxon>
        <taxon>Apicomplexa</taxon>
        <taxon>Conoidasida</taxon>
        <taxon>Coccidia</taxon>
        <taxon>Eucoccidiorida</taxon>
        <taxon>Eimeriorina</taxon>
        <taxon>Sarcocystidae</taxon>
        <taxon>Toxoplasma</taxon>
    </lineage>
</organism>
<feature type="region of interest" description="Disordered" evidence="1">
    <location>
        <begin position="566"/>
        <end position="601"/>
    </location>
</feature>
<dbReference type="PANTHER" id="PTHR43948">
    <property type="entry name" value="DNAJ HOMOLOG SUBFAMILY B"/>
    <property type="match status" value="1"/>
</dbReference>
<dbReference type="Gene3D" id="1.10.287.110">
    <property type="entry name" value="DnaJ domain"/>
    <property type="match status" value="1"/>
</dbReference>
<feature type="region of interest" description="Disordered" evidence="1">
    <location>
        <begin position="679"/>
        <end position="703"/>
    </location>
</feature>
<dbReference type="GO" id="GO:0051087">
    <property type="term" value="F:protein-folding chaperone binding"/>
    <property type="evidence" value="ECO:0007669"/>
    <property type="project" value="TreeGrafter"/>
</dbReference>
<feature type="domain" description="J" evidence="2">
    <location>
        <begin position="402"/>
        <end position="468"/>
    </location>
</feature>
<reference evidence="3 4" key="1">
    <citation type="submission" date="2014-07" db="EMBL/GenBank/DDBJ databases">
        <authorList>
            <person name="Sibley D."/>
            <person name="Venepally P."/>
            <person name="Karamycheva S."/>
            <person name="Hadjithomas M."/>
            <person name="Khan A."/>
            <person name="Brunk B."/>
            <person name="Roos D."/>
            <person name="Caler E."/>
            <person name="Lorenzi H."/>
        </authorList>
    </citation>
    <scope>NUCLEOTIDE SEQUENCE [LARGE SCALE GENOMIC DNA]</scope>
    <source>
        <strain evidence="3 4">FOU</strain>
    </source>
</reference>
<feature type="compositionally biased region" description="Polar residues" evidence="1">
    <location>
        <begin position="590"/>
        <end position="601"/>
    </location>
</feature>
<dbReference type="GO" id="GO:0044183">
    <property type="term" value="F:protein folding chaperone"/>
    <property type="evidence" value="ECO:0007669"/>
    <property type="project" value="TreeGrafter"/>
</dbReference>
<feature type="region of interest" description="Disordered" evidence="1">
    <location>
        <begin position="477"/>
        <end position="500"/>
    </location>
</feature>
<dbReference type="PANTHER" id="PTHR43948:SF14">
    <property type="entry name" value="PROTEIN DNAJ, PUTATIVE-RELATED"/>
    <property type="match status" value="1"/>
</dbReference>
<accession>A0A086K3W0</accession>
<dbReference type="Proteomes" id="UP000028838">
    <property type="component" value="Unassembled WGS sequence"/>
</dbReference>
<dbReference type="CDD" id="cd06257">
    <property type="entry name" value="DnaJ"/>
    <property type="match status" value="1"/>
</dbReference>
<dbReference type="PROSITE" id="PS00636">
    <property type="entry name" value="DNAJ_1"/>
    <property type="match status" value="1"/>
</dbReference>
<evidence type="ECO:0000313" key="4">
    <source>
        <dbReference type="Proteomes" id="UP000028838"/>
    </source>
</evidence>
<dbReference type="GO" id="GO:0051082">
    <property type="term" value="F:unfolded protein binding"/>
    <property type="evidence" value="ECO:0007669"/>
    <property type="project" value="TreeGrafter"/>
</dbReference>
<dbReference type="EMBL" id="AEYH02002438">
    <property type="protein sequence ID" value="KFG39078.1"/>
    <property type="molecule type" value="Genomic_DNA"/>
</dbReference>
<dbReference type="InterPro" id="IPR036869">
    <property type="entry name" value="J_dom_sf"/>
</dbReference>
<dbReference type="SMART" id="SM00271">
    <property type="entry name" value="DnaJ"/>
    <property type="match status" value="1"/>
</dbReference>
<evidence type="ECO:0000259" key="2">
    <source>
        <dbReference type="PROSITE" id="PS50076"/>
    </source>
</evidence>
<dbReference type="InterPro" id="IPR001623">
    <property type="entry name" value="DnaJ_domain"/>
</dbReference>
<evidence type="ECO:0000256" key="1">
    <source>
        <dbReference type="SAM" id="MobiDB-lite"/>
    </source>
</evidence>
<dbReference type="GO" id="GO:0005634">
    <property type="term" value="C:nucleus"/>
    <property type="evidence" value="ECO:0007669"/>
    <property type="project" value="TreeGrafter"/>
</dbReference>
<dbReference type="GO" id="GO:0005737">
    <property type="term" value="C:cytoplasm"/>
    <property type="evidence" value="ECO:0007669"/>
    <property type="project" value="TreeGrafter"/>
</dbReference>
<dbReference type="PRINTS" id="PR00625">
    <property type="entry name" value="JDOMAIN"/>
</dbReference>
<feature type="region of interest" description="Disordered" evidence="1">
    <location>
        <begin position="70"/>
        <end position="93"/>
    </location>
</feature>
<protein>
    <submittedName>
        <fullName evidence="3">DnaJ domain-containing protein</fullName>
    </submittedName>
</protein>
<proteinExistence type="predicted"/>